<dbReference type="InterPro" id="IPR002110">
    <property type="entry name" value="Ankyrin_rpt"/>
</dbReference>
<evidence type="ECO:0000256" key="2">
    <source>
        <dbReference type="SAM" id="MobiDB-lite"/>
    </source>
</evidence>
<dbReference type="PANTHER" id="PTHR24157">
    <property type="entry name" value="ANKYRIN REPEAT, SAM AND BASIC LEUCINE ZIPPER DOMAIN-CONTAINING PROTEIN 1"/>
    <property type="match status" value="1"/>
</dbReference>
<dbReference type="SUPFAM" id="SSF48403">
    <property type="entry name" value="Ankyrin repeat"/>
    <property type="match status" value="1"/>
</dbReference>
<dbReference type="InterPro" id="IPR001660">
    <property type="entry name" value="SAM"/>
</dbReference>
<evidence type="ECO:0000256" key="1">
    <source>
        <dbReference type="PROSITE-ProRule" id="PRU00023"/>
    </source>
</evidence>
<accession>A0A8D3B910</accession>
<reference evidence="4" key="1">
    <citation type="submission" date="2023-05" db="EMBL/GenBank/DDBJ databases">
        <title>High-quality long-read genome of Scophthalmus maximus.</title>
        <authorList>
            <person name="Lien S."/>
            <person name="Martinez P."/>
        </authorList>
    </citation>
    <scope>NUCLEOTIDE SEQUENCE [LARGE SCALE GENOMIC DNA]</scope>
</reference>
<dbReference type="Ensembl" id="ENSSMAT00000030813.2">
    <property type="protein sequence ID" value="ENSSMAP00000030438.2"/>
    <property type="gene ID" value="ENSSMAG00000018661.2"/>
</dbReference>
<dbReference type="FunFam" id="1.25.40.20:FF:000663">
    <property type="entry name" value="Ankyrin repeat, SAM and basic leucine zipper domain-containing 1"/>
    <property type="match status" value="1"/>
</dbReference>
<feature type="region of interest" description="Disordered" evidence="2">
    <location>
        <begin position="456"/>
        <end position="486"/>
    </location>
</feature>
<feature type="repeat" description="ANK" evidence="1">
    <location>
        <begin position="183"/>
        <end position="215"/>
    </location>
</feature>
<reference evidence="4" key="2">
    <citation type="submission" date="2025-08" db="UniProtKB">
        <authorList>
            <consortium name="Ensembl"/>
        </authorList>
    </citation>
    <scope>IDENTIFICATION</scope>
</reference>
<dbReference type="Proteomes" id="UP000694558">
    <property type="component" value="Chromosome 10"/>
</dbReference>
<sequence length="581" mass="63724">MGSSMEYAFPAGDESDASDDDWSVECCSDKKSSYVEDLDTAVPHAEDNVSVLKKAISRGDTETVEKLLDNGMDVETRLGFEWTPLMCAVHAANYDLAKLLLDRGASANFSKNHWTVLMVSCTASASEDKIACCIELLLSRNADLNMADRSGMTCLMLAARDGYRKVINLLVSHGADINVQDDNGYTALSIAVQYGREESVLKLLLLGADKNIRTKVGKSPADLAMIFKHPQISRILASSSRISTVQTFSSIEDTLSKLFKSNSEPPPSKESVAKLDDLELLLHGLDLGYLADIMTENDVTWSGLLTMEREDLEKIGITDPVHQQKLLSAVQQMLLDKGDLETVNQLRAAGSGSEELYTFLISVHQQCCYLTETIQDIINHFPCQASQLVFSVDPKKEAHAICNQLVVQTKDLQKEVTCLRSLLCQMDEARDCHQLPQPSSHSNWRMRYLTRVAVHGQPGLPGDVRQHPGSREQAAPAVPPAPPSDAGHRCWDEGLDIRVPASVPQPPLELQHHGEGPQPVRTPAAAQQPRGSLCVRHLLGRRGLHVGASLQPRRAGLLLLRSHEEGLIAGCQGLLRLGRLQ</sequence>
<dbReference type="SUPFAM" id="SSF47769">
    <property type="entry name" value="SAM/Pointed domain"/>
    <property type="match status" value="1"/>
</dbReference>
<feature type="domain" description="SAM" evidence="3">
    <location>
        <begin position="273"/>
        <end position="336"/>
    </location>
</feature>
<dbReference type="SMART" id="SM00248">
    <property type="entry name" value="ANK"/>
    <property type="match status" value="6"/>
</dbReference>
<dbReference type="GO" id="GO:0071546">
    <property type="term" value="C:pi-body"/>
    <property type="evidence" value="ECO:0007669"/>
    <property type="project" value="TreeGrafter"/>
</dbReference>
<dbReference type="PROSITE" id="PS50088">
    <property type="entry name" value="ANK_REPEAT"/>
    <property type="match status" value="3"/>
</dbReference>
<dbReference type="Gene3D" id="1.25.40.20">
    <property type="entry name" value="Ankyrin repeat-containing domain"/>
    <property type="match status" value="2"/>
</dbReference>
<dbReference type="PANTHER" id="PTHR24157:SF3">
    <property type="entry name" value="ANKYRIN REPEAT, SAM AND BASIC LEUCINE ZIPPER DOMAIN-CONTAINING PROTEIN 1"/>
    <property type="match status" value="1"/>
</dbReference>
<dbReference type="SMART" id="SM00454">
    <property type="entry name" value="SAM"/>
    <property type="match status" value="1"/>
</dbReference>
<evidence type="ECO:0000259" key="3">
    <source>
        <dbReference type="PROSITE" id="PS50105"/>
    </source>
</evidence>
<organism evidence="4 5">
    <name type="scientific">Scophthalmus maximus</name>
    <name type="common">Turbot</name>
    <name type="synonym">Psetta maxima</name>
    <dbReference type="NCBI Taxonomy" id="52904"/>
    <lineage>
        <taxon>Eukaryota</taxon>
        <taxon>Metazoa</taxon>
        <taxon>Chordata</taxon>
        <taxon>Craniata</taxon>
        <taxon>Vertebrata</taxon>
        <taxon>Euteleostomi</taxon>
        <taxon>Actinopterygii</taxon>
        <taxon>Neopterygii</taxon>
        <taxon>Teleostei</taxon>
        <taxon>Neoteleostei</taxon>
        <taxon>Acanthomorphata</taxon>
        <taxon>Carangaria</taxon>
        <taxon>Pleuronectiformes</taxon>
        <taxon>Pleuronectoidei</taxon>
        <taxon>Scophthalmidae</taxon>
        <taxon>Scophthalmus</taxon>
    </lineage>
</organism>
<feature type="repeat" description="ANK" evidence="1">
    <location>
        <begin position="80"/>
        <end position="112"/>
    </location>
</feature>
<dbReference type="PROSITE" id="PS50297">
    <property type="entry name" value="ANK_REP_REGION"/>
    <property type="match status" value="3"/>
</dbReference>
<feature type="region of interest" description="Disordered" evidence="2">
    <location>
        <begin position="1"/>
        <end position="23"/>
    </location>
</feature>
<evidence type="ECO:0000313" key="5">
    <source>
        <dbReference type="Proteomes" id="UP000694558"/>
    </source>
</evidence>
<dbReference type="Gene3D" id="1.10.150.50">
    <property type="entry name" value="Transcription Factor, Ets-1"/>
    <property type="match status" value="1"/>
</dbReference>
<dbReference type="InterPro" id="IPR036770">
    <property type="entry name" value="Ankyrin_rpt-contain_sf"/>
</dbReference>
<feature type="compositionally biased region" description="Acidic residues" evidence="2">
    <location>
        <begin position="13"/>
        <end position="23"/>
    </location>
</feature>
<dbReference type="Pfam" id="PF07647">
    <property type="entry name" value="SAM_2"/>
    <property type="match status" value="1"/>
</dbReference>
<feature type="region of interest" description="Disordered" evidence="2">
    <location>
        <begin position="502"/>
        <end position="529"/>
    </location>
</feature>
<dbReference type="AlphaFoldDB" id="A0A8D3B910"/>
<protein>
    <submittedName>
        <fullName evidence="4">Ankyrin repeat, SAM and basic leucine zipper domain containing 1</fullName>
    </submittedName>
</protein>
<keyword evidence="1" id="KW-0040">ANK repeat</keyword>
<evidence type="ECO:0000313" key="4">
    <source>
        <dbReference type="Ensembl" id="ENSSMAP00000030438.2"/>
    </source>
</evidence>
<dbReference type="PROSITE" id="PS50105">
    <property type="entry name" value="SAM_DOMAIN"/>
    <property type="match status" value="1"/>
</dbReference>
<proteinExistence type="predicted"/>
<dbReference type="Pfam" id="PF12796">
    <property type="entry name" value="Ank_2"/>
    <property type="match status" value="2"/>
</dbReference>
<name>A0A8D3B910_SCOMX</name>
<gene>
    <name evidence="4" type="primary">ASZ1</name>
</gene>
<dbReference type="GeneTree" id="ENSGT00880000138051"/>
<feature type="repeat" description="ANK" evidence="1">
    <location>
        <begin position="150"/>
        <end position="182"/>
    </location>
</feature>
<dbReference type="InterPro" id="IPR013761">
    <property type="entry name" value="SAM/pointed_sf"/>
</dbReference>